<dbReference type="EMBL" id="MG011690">
    <property type="protein sequence ID" value="AVK76137.1"/>
    <property type="molecule type" value="Genomic_DNA"/>
</dbReference>
<proteinExistence type="predicted"/>
<dbReference type="RefSeq" id="YP_009482140.1">
    <property type="nucleotide sequence ID" value="NC_037666.1"/>
</dbReference>
<dbReference type="GeneID" id="36842850"/>
<feature type="region of interest" description="Disordered" evidence="1">
    <location>
        <begin position="29"/>
        <end position="65"/>
    </location>
</feature>
<evidence type="ECO:0000313" key="2">
    <source>
        <dbReference type="EMBL" id="AVK76137.1"/>
    </source>
</evidence>
<accession>A0A2U7UCI6</accession>
<evidence type="ECO:0000256" key="1">
    <source>
        <dbReference type="SAM" id="MobiDB-lite"/>
    </source>
</evidence>
<dbReference type="KEGG" id="vg:36842850"/>
<name>A0A2U7UCI6_9VIRU</name>
<gene>
    <name evidence="2" type="ORF">pneo_cds_530</name>
</gene>
<organism evidence="2">
    <name type="scientific">Pandoravirus neocaledonia</name>
    <dbReference type="NCBI Taxonomy" id="2107708"/>
    <lineage>
        <taxon>Viruses</taxon>
        <taxon>Pandoravirus</taxon>
    </lineage>
</organism>
<reference evidence="2" key="1">
    <citation type="journal article" date="2018" name="Nat. Commun.">
        <title>Diversity and evolution of the emerging Pandoraviridae family.</title>
        <authorList>
            <person name="Legendre M."/>
            <person name="Fabre E."/>
            <person name="Poirot O."/>
            <person name="Jeudy S."/>
            <person name="Lartigue A."/>
            <person name="Alempic J.M."/>
            <person name="Beucher L."/>
            <person name="Philippe N."/>
            <person name="Bertaux L."/>
            <person name="Christo-Foroux E."/>
            <person name="Labadie K."/>
            <person name="Coute Y."/>
            <person name="Abergel C."/>
            <person name="Claverie J.M."/>
        </authorList>
    </citation>
    <scope>NUCLEOTIDE SEQUENCE [LARGE SCALE GENOMIC DNA]</scope>
    <source>
        <strain evidence="2">Neocaledonia</strain>
    </source>
</reference>
<feature type="region of interest" description="Disordered" evidence="1">
    <location>
        <begin position="340"/>
        <end position="363"/>
    </location>
</feature>
<dbReference type="Proteomes" id="UP000249287">
    <property type="component" value="Segment"/>
</dbReference>
<protein>
    <submittedName>
        <fullName evidence="2">F-box incomplete domain containing protein</fullName>
    </submittedName>
</protein>
<sequence length="705" mass="74256">MKTIERTTTHSLGWRRPTAKRAPFAGGCVGQVFGPSPRKRPRLVRNTTADGRPRPSEGDAPADSPWHRLPAELLDAILNGPTGLDAAHRAVARLVCRAWRDGVAAVSDADRRRFIASAPAKVDPHAWSAGRCVGASVLALWLDRTLHASASAHALCMQSRLVCASLTVPQIAAGVALSARRDAVHVAMVLMGSAGPPADPIAAPDLSPASSAVAHDTACPGGTRRRYFTVLSPCHAAAMMICTASGPMGVGAAHVVAAFSQTASLPSVLAQIEAAVAYDRAASALSLTAIAIGRLYAQRMSPASAVETVLRRVWAAIAQHDAVRTARWLGSTLGAWETPQRPQCRVRNATGDDGGGGSDGDTDESRLEAYYAYEALGVWAWEMVATWGREPPSDWSCTAARLGHTQLLQMARDRQWPINDIRAFMAALCAGHTDTCDLIARWYAHDNEGRFGPLSCDRAVNVLVYASSSHLCSETALLRGLAWLASTVPPEDAPIEALAQVLTPWPVLSEAVALVDTWPADVVRSGHLCSGLAAYVDAARWHSADALVALAATLMGDDNGVARPPAPTGHTGFALWHLWTARFAERVAYNRPDQDGGTAAVEALGVLCALGVRAGFLNADEAPPVTLPLLANGAFEGGRRNATPAVSALWADAVRPAPLSLTLALGVRALATEDPRCAVRTGALGLARWLVRGGLCPDVFADAIA</sequence>
<feature type="region of interest" description="Disordered" evidence="1">
    <location>
        <begin position="1"/>
        <end position="20"/>
    </location>
</feature>